<comment type="caution">
    <text evidence="4">The sequence shown here is derived from an EMBL/GenBank/DDBJ whole genome shotgun (WGS) entry which is preliminary data.</text>
</comment>
<dbReference type="Proteomes" id="UP000603545">
    <property type="component" value="Unassembled WGS sequence"/>
</dbReference>
<dbReference type="InterPro" id="IPR014729">
    <property type="entry name" value="Rossmann-like_a/b/a_fold"/>
</dbReference>
<dbReference type="Gene3D" id="3.40.50.620">
    <property type="entry name" value="HUPs"/>
    <property type="match status" value="1"/>
</dbReference>
<dbReference type="SUPFAM" id="SSF52402">
    <property type="entry name" value="Adenine nucleotide alpha hydrolases-like"/>
    <property type="match status" value="1"/>
</dbReference>
<reference evidence="4 5" key="1">
    <citation type="submission" date="2020-08" db="EMBL/GenBank/DDBJ databases">
        <title>Bridging the membrane lipid divide: bacteria of the FCB group superphylum have the potential to synthesize archaeal ether lipids.</title>
        <authorList>
            <person name="Villanueva L."/>
            <person name="Von Meijenfeldt F.A.B."/>
            <person name="Westbye A.B."/>
            <person name="Yadav S."/>
            <person name="Hopmans E.C."/>
            <person name="Dutilh B.E."/>
            <person name="Sinninghe Damste J.S."/>
        </authorList>
    </citation>
    <scope>NUCLEOTIDE SEQUENCE [LARGE SCALE GENOMIC DNA]</scope>
    <source>
        <strain evidence="4">NIOZ-UU82</strain>
    </source>
</reference>
<evidence type="ECO:0000313" key="5">
    <source>
        <dbReference type="Proteomes" id="UP000603545"/>
    </source>
</evidence>
<protein>
    <recommendedName>
        <fullName evidence="3">Asparagine synthetase domain-containing protein</fullName>
    </recommendedName>
</protein>
<dbReference type="CDD" id="cd01991">
    <property type="entry name" value="Asn_synthase_B_C"/>
    <property type="match status" value="1"/>
</dbReference>
<feature type="domain" description="Asparagine synthetase" evidence="3">
    <location>
        <begin position="17"/>
        <end position="142"/>
    </location>
</feature>
<dbReference type="PANTHER" id="PTHR11772">
    <property type="entry name" value="ASPARAGINE SYNTHETASE"/>
    <property type="match status" value="1"/>
</dbReference>
<organism evidence="4 5">
    <name type="scientific">Candidatus Desulfaltia bathyphila</name>
    <dbReference type="NCBI Taxonomy" id="2841697"/>
    <lineage>
        <taxon>Bacteria</taxon>
        <taxon>Pseudomonadati</taxon>
        <taxon>Thermodesulfobacteriota</taxon>
        <taxon>Desulfobacteria</taxon>
        <taxon>Desulfobacterales</taxon>
        <taxon>Desulfobacterales incertae sedis</taxon>
        <taxon>Candidatus Desulfaltia</taxon>
    </lineage>
</organism>
<keyword evidence="2" id="KW-0067">ATP-binding</keyword>
<dbReference type="GO" id="GO:0005829">
    <property type="term" value="C:cytosol"/>
    <property type="evidence" value="ECO:0007669"/>
    <property type="project" value="TreeGrafter"/>
</dbReference>
<gene>
    <name evidence="4" type="ORF">H8E80_08670</name>
</gene>
<dbReference type="InterPro" id="IPR001962">
    <property type="entry name" value="Asn_synthase"/>
</dbReference>
<feature type="domain" description="Asparagine synthetase" evidence="3">
    <location>
        <begin position="152"/>
        <end position="251"/>
    </location>
</feature>
<keyword evidence="1" id="KW-0547">Nucleotide-binding</keyword>
<dbReference type="EMBL" id="JACNLL010000075">
    <property type="protein sequence ID" value="MBC8200096.1"/>
    <property type="molecule type" value="Genomic_DNA"/>
</dbReference>
<evidence type="ECO:0000256" key="1">
    <source>
        <dbReference type="ARBA" id="ARBA00022741"/>
    </source>
</evidence>
<sequence length="315" mass="36284">MHKDKKFLFHELKRRFAKAVSRNRAEGILFSGGLDSAVVAAYAKDSKAISIGLESYGEDRYYAEKVAKSLELDHCYKIVKIEEAIATIPKVIKILKSFDPVIPNDVTSYLGIKCAKDMGIKSMMTGDGSDEIFAGYDFMLEIKDLTGYLARMHSAMQFSSNKIGEAFEIDIKQPFLDKEFMDFSQGIDADLKIRRENRKTWGKWILRKAFEDVLPQEILWQSKRPLEYGSGMTELRKIVASKVSDEEFEEGKKRFPIRFWNKEHFYYYRIYREVVGEISAPEKGQKICECCRSGMALDAFHCKICGDVTEWKDVK</sequence>
<evidence type="ECO:0000256" key="2">
    <source>
        <dbReference type="ARBA" id="ARBA00022840"/>
    </source>
</evidence>
<evidence type="ECO:0000259" key="3">
    <source>
        <dbReference type="Pfam" id="PF00733"/>
    </source>
</evidence>
<proteinExistence type="predicted"/>
<evidence type="ECO:0000313" key="4">
    <source>
        <dbReference type="EMBL" id="MBC8200096.1"/>
    </source>
</evidence>
<dbReference type="GO" id="GO:0006529">
    <property type="term" value="P:asparagine biosynthetic process"/>
    <property type="evidence" value="ECO:0007669"/>
    <property type="project" value="InterPro"/>
</dbReference>
<dbReference type="InterPro" id="IPR050795">
    <property type="entry name" value="Asn_Synthetase"/>
</dbReference>
<name>A0A8J6N9A4_9BACT</name>
<dbReference type="Pfam" id="PF00733">
    <property type="entry name" value="Asn_synthase"/>
    <property type="match status" value="2"/>
</dbReference>
<dbReference type="GO" id="GO:0004066">
    <property type="term" value="F:asparagine synthase (glutamine-hydrolyzing) activity"/>
    <property type="evidence" value="ECO:0007669"/>
    <property type="project" value="InterPro"/>
</dbReference>
<dbReference type="PANTHER" id="PTHR11772:SF2">
    <property type="entry name" value="ASPARAGINE SYNTHETASE [GLUTAMINE-HYDROLYZING]"/>
    <property type="match status" value="1"/>
</dbReference>
<accession>A0A8J6N9A4</accession>
<dbReference type="GO" id="GO:0005524">
    <property type="term" value="F:ATP binding"/>
    <property type="evidence" value="ECO:0007669"/>
    <property type="project" value="UniProtKB-KW"/>
</dbReference>
<dbReference type="AlphaFoldDB" id="A0A8J6N9A4"/>